<dbReference type="GO" id="GO:0048367">
    <property type="term" value="P:shoot system development"/>
    <property type="evidence" value="ECO:0007669"/>
    <property type="project" value="UniProtKB-ARBA"/>
</dbReference>
<sequence length="59" mass="7042">MGQCTFRRTDNNSGGICSREGSVYSERQRCFVLMVKERKSRFYIARRCIIMLICWHKYG</sequence>
<dbReference type="OrthoDB" id="1613769at2759"/>
<name>A0A6A4QI78_LUPAL</name>
<dbReference type="AlphaFoldDB" id="A0A6A4QI78"/>
<evidence type="ECO:0000313" key="8">
    <source>
        <dbReference type="EMBL" id="KAE9612924.1"/>
    </source>
</evidence>
<dbReference type="GO" id="GO:0005886">
    <property type="term" value="C:plasma membrane"/>
    <property type="evidence" value="ECO:0007669"/>
    <property type="project" value="UniProtKB-SubCell"/>
</dbReference>
<keyword evidence="4" id="KW-0812">Transmembrane</keyword>
<evidence type="ECO:0000256" key="1">
    <source>
        <dbReference type="ARBA" id="ARBA00004162"/>
    </source>
</evidence>
<dbReference type="InterPro" id="IPR012552">
    <property type="entry name" value="DVL"/>
</dbReference>
<evidence type="ECO:0000256" key="2">
    <source>
        <dbReference type="ARBA" id="ARBA00022473"/>
    </source>
</evidence>
<evidence type="ECO:0000256" key="5">
    <source>
        <dbReference type="ARBA" id="ARBA00022989"/>
    </source>
</evidence>
<proteinExistence type="inferred from homology"/>
<accession>A0A6A4QI78</accession>
<keyword evidence="6" id="KW-0472">Membrane</keyword>
<evidence type="ECO:0000256" key="6">
    <source>
        <dbReference type="ARBA" id="ARBA00023136"/>
    </source>
</evidence>
<keyword evidence="9" id="KW-1185">Reference proteome</keyword>
<organism evidence="8 9">
    <name type="scientific">Lupinus albus</name>
    <name type="common">White lupine</name>
    <name type="synonym">Lupinus termis</name>
    <dbReference type="NCBI Taxonomy" id="3870"/>
    <lineage>
        <taxon>Eukaryota</taxon>
        <taxon>Viridiplantae</taxon>
        <taxon>Streptophyta</taxon>
        <taxon>Embryophyta</taxon>
        <taxon>Tracheophyta</taxon>
        <taxon>Spermatophyta</taxon>
        <taxon>Magnoliopsida</taxon>
        <taxon>eudicotyledons</taxon>
        <taxon>Gunneridae</taxon>
        <taxon>Pentapetalae</taxon>
        <taxon>rosids</taxon>
        <taxon>fabids</taxon>
        <taxon>Fabales</taxon>
        <taxon>Fabaceae</taxon>
        <taxon>Papilionoideae</taxon>
        <taxon>50 kb inversion clade</taxon>
        <taxon>genistoids sensu lato</taxon>
        <taxon>core genistoids</taxon>
        <taxon>Genisteae</taxon>
        <taxon>Lupinus</taxon>
    </lineage>
</organism>
<comment type="caution">
    <text evidence="8">The sequence shown here is derived from an EMBL/GenBank/DDBJ whole genome shotgun (WGS) entry which is preliminary data.</text>
</comment>
<dbReference type="PANTHER" id="PTHR33102">
    <property type="entry name" value="DVL19-RELATED-RELATED"/>
    <property type="match status" value="1"/>
</dbReference>
<keyword evidence="2" id="KW-0217">Developmental protein</keyword>
<dbReference type="GO" id="GO:0008285">
    <property type="term" value="P:negative regulation of cell population proliferation"/>
    <property type="evidence" value="ECO:0007669"/>
    <property type="project" value="InterPro"/>
</dbReference>
<evidence type="ECO:0000313" key="9">
    <source>
        <dbReference type="Proteomes" id="UP000447434"/>
    </source>
</evidence>
<dbReference type="EMBL" id="WOCE01000005">
    <property type="protein sequence ID" value="KAE9612924.1"/>
    <property type="molecule type" value="Genomic_DNA"/>
</dbReference>
<keyword evidence="5" id="KW-1133">Transmembrane helix</keyword>
<comment type="subcellular location">
    <subcellularLocation>
        <location evidence="1">Cell membrane</location>
        <topology evidence="1">Single-pass membrane protein</topology>
    </subcellularLocation>
</comment>
<protein>
    <submittedName>
        <fullName evidence="8">Uncharacterized protein</fullName>
    </submittedName>
</protein>
<gene>
    <name evidence="8" type="ORF">Lalb_Chr05g0212131</name>
</gene>
<comment type="similarity">
    <text evidence="7">Belongs to the DVL/RTFL small polypeptides family.</text>
</comment>
<dbReference type="InterPro" id="IPR051525">
    <property type="entry name" value="DVL_RTFL_regulatory"/>
</dbReference>
<dbReference type="Pfam" id="PF08137">
    <property type="entry name" value="DVL"/>
    <property type="match status" value="1"/>
</dbReference>
<keyword evidence="3" id="KW-1003">Cell membrane</keyword>
<evidence type="ECO:0000256" key="7">
    <source>
        <dbReference type="ARBA" id="ARBA00024340"/>
    </source>
</evidence>
<evidence type="ECO:0000256" key="4">
    <source>
        <dbReference type="ARBA" id="ARBA00022692"/>
    </source>
</evidence>
<dbReference type="Proteomes" id="UP000447434">
    <property type="component" value="Chromosome 5"/>
</dbReference>
<reference evidence="9" key="1">
    <citation type="journal article" date="2020" name="Nat. Commun.">
        <title>Genome sequence of the cluster root forming white lupin.</title>
        <authorList>
            <person name="Hufnagel B."/>
            <person name="Marques A."/>
            <person name="Soriano A."/>
            <person name="Marques L."/>
            <person name="Divol F."/>
            <person name="Doumas P."/>
            <person name="Sallet E."/>
            <person name="Mancinotti D."/>
            <person name="Carrere S."/>
            <person name="Marande W."/>
            <person name="Arribat S."/>
            <person name="Keller J."/>
            <person name="Huneau C."/>
            <person name="Blein T."/>
            <person name="Aime D."/>
            <person name="Laguerre M."/>
            <person name="Taylor J."/>
            <person name="Schubert V."/>
            <person name="Nelson M."/>
            <person name="Geu-Flores F."/>
            <person name="Crespi M."/>
            <person name="Gallardo-Guerrero K."/>
            <person name="Delaux P.-M."/>
            <person name="Salse J."/>
            <person name="Berges H."/>
            <person name="Guyot R."/>
            <person name="Gouzy J."/>
            <person name="Peret B."/>
        </authorList>
    </citation>
    <scope>NUCLEOTIDE SEQUENCE [LARGE SCALE GENOMIC DNA]</scope>
    <source>
        <strain evidence="9">cv. Amiga</strain>
    </source>
</reference>
<evidence type="ECO:0000256" key="3">
    <source>
        <dbReference type="ARBA" id="ARBA00022475"/>
    </source>
</evidence>